<dbReference type="EMBL" id="SPNW01000063">
    <property type="protein sequence ID" value="TIA87135.1"/>
    <property type="molecule type" value="Genomic_DNA"/>
</dbReference>
<name>A0A4T0FI19_9BASI</name>
<feature type="compositionally biased region" description="Low complexity" evidence="1">
    <location>
        <begin position="135"/>
        <end position="146"/>
    </location>
</feature>
<feature type="compositionally biased region" description="Basic and acidic residues" evidence="1">
    <location>
        <begin position="83"/>
        <end position="93"/>
    </location>
</feature>
<protein>
    <recommendedName>
        <fullName evidence="2">DUF4604 domain-containing protein</fullName>
    </recommendedName>
</protein>
<feature type="domain" description="DUF4604" evidence="2">
    <location>
        <begin position="8"/>
        <end position="162"/>
    </location>
</feature>
<evidence type="ECO:0000256" key="1">
    <source>
        <dbReference type="SAM" id="MobiDB-lite"/>
    </source>
</evidence>
<sequence length="162" mass="18271">MKFTQAQSLEYKAQVPSFIRRMKGERVESDAEHPSEEQGEEEVDEFGRSRQKRTEHLEREEKEDEDDEIKAMIKDGAQIDNLEILKEKPEKTDATPPPVDSPTQNDSPKKEAAQQGVAFGKASKKRKTLRVDNTSSTPSSSLPSSAPKKKKVKQNKGLLSFE</sequence>
<accession>A0A4T0FI19</accession>
<dbReference type="Proteomes" id="UP000310189">
    <property type="component" value="Unassembled WGS sequence"/>
</dbReference>
<dbReference type="InterPro" id="IPR027911">
    <property type="entry name" value="DUF4604"/>
</dbReference>
<proteinExistence type="predicted"/>
<feature type="region of interest" description="Disordered" evidence="1">
    <location>
        <begin position="1"/>
        <end position="162"/>
    </location>
</feature>
<evidence type="ECO:0000259" key="2">
    <source>
        <dbReference type="Pfam" id="PF15377"/>
    </source>
</evidence>
<evidence type="ECO:0000313" key="4">
    <source>
        <dbReference type="Proteomes" id="UP000310189"/>
    </source>
</evidence>
<feature type="compositionally biased region" description="Basic and acidic residues" evidence="1">
    <location>
        <begin position="45"/>
        <end position="60"/>
    </location>
</feature>
<dbReference type="AlphaFoldDB" id="A0A4T0FI19"/>
<keyword evidence="4" id="KW-1185">Reference proteome</keyword>
<evidence type="ECO:0000313" key="3">
    <source>
        <dbReference type="EMBL" id="TIA87135.1"/>
    </source>
</evidence>
<comment type="caution">
    <text evidence="3">The sequence shown here is derived from an EMBL/GenBank/DDBJ whole genome shotgun (WGS) entry which is preliminary data.</text>
</comment>
<feature type="compositionally biased region" description="Basic and acidic residues" evidence="1">
    <location>
        <begin position="22"/>
        <end position="36"/>
    </location>
</feature>
<dbReference type="OrthoDB" id="10484040at2759"/>
<dbReference type="Pfam" id="PF15377">
    <property type="entry name" value="DUF4604"/>
    <property type="match status" value="1"/>
</dbReference>
<gene>
    <name evidence="3" type="ORF">E3P99_03365</name>
</gene>
<reference evidence="3 4" key="1">
    <citation type="submission" date="2019-03" db="EMBL/GenBank/DDBJ databases">
        <title>Sequencing 23 genomes of Wallemia ichthyophaga.</title>
        <authorList>
            <person name="Gostincar C."/>
        </authorList>
    </citation>
    <scope>NUCLEOTIDE SEQUENCE [LARGE SCALE GENOMIC DNA]</scope>
    <source>
        <strain evidence="3 4">EXF-5753</strain>
    </source>
</reference>
<organism evidence="3 4">
    <name type="scientific">Wallemia hederae</name>
    <dbReference type="NCBI Taxonomy" id="1540922"/>
    <lineage>
        <taxon>Eukaryota</taxon>
        <taxon>Fungi</taxon>
        <taxon>Dikarya</taxon>
        <taxon>Basidiomycota</taxon>
        <taxon>Wallemiomycotina</taxon>
        <taxon>Wallemiomycetes</taxon>
        <taxon>Wallemiales</taxon>
        <taxon>Wallemiaceae</taxon>
        <taxon>Wallemia</taxon>
    </lineage>
</organism>